<comment type="caution">
    <text evidence="1">The sequence shown here is derived from an EMBL/GenBank/DDBJ whole genome shotgun (WGS) entry which is preliminary data.</text>
</comment>
<reference evidence="1" key="1">
    <citation type="submission" date="2023-03" db="EMBL/GenBank/DDBJ databases">
        <title>Classification of Bisgaard taxon 6 and taxon 10 as Exercitatus varius gen. nov., spec. nov.</title>
        <authorList>
            <person name="Christensen H."/>
        </authorList>
    </citation>
    <scope>NUCLEOTIDE SEQUENCE</scope>
    <source>
        <strain evidence="1">86116</strain>
    </source>
</reference>
<dbReference type="Proteomes" id="UP001214976">
    <property type="component" value="Unassembled WGS sequence"/>
</dbReference>
<dbReference type="EMBL" id="JARQTW010000002">
    <property type="protein sequence ID" value="MDG2949275.1"/>
    <property type="molecule type" value="Genomic_DNA"/>
</dbReference>
<name>A0AAW6QAY0_9PAST</name>
<gene>
    <name evidence="1" type="ORF">P7M15_01870</name>
</gene>
<organism evidence="1 2">
    <name type="scientific">Exercitatus varius</name>
    <dbReference type="NCBI Taxonomy" id="67857"/>
    <lineage>
        <taxon>Bacteria</taxon>
        <taxon>Pseudomonadati</taxon>
        <taxon>Pseudomonadota</taxon>
        <taxon>Gammaproteobacteria</taxon>
        <taxon>Pasteurellales</taxon>
        <taxon>Pasteurellaceae</taxon>
        <taxon>Exercitatus</taxon>
    </lineage>
</organism>
<protein>
    <submittedName>
        <fullName evidence="1">Uncharacterized protein</fullName>
    </submittedName>
</protein>
<dbReference type="AlphaFoldDB" id="A0AAW6QAY0"/>
<evidence type="ECO:0000313" key="2">
    <source>
        <dbReference type="Proteomes" id="UP001214976"/>
    </source>
</evidence>
<accession>A0AAW6QAY0</accession>
<proteinExistence type="predicted"/>
<sequence length="133" mass="15467">MQQTVYLSIEENNVVITTQTDRYSLPVSVGKLFLHDVPDECEWEQAIILIEDMISSVQKYIPPQAELIVQDELLRPFAPQGVLYRDHLERVFQYTAGYQSMPDNLSNSGEIKGHLLFMREWLHHCGFERAKLD</sequence>
<evidence type="ECO:0000313" key="1">
    <source>
        <dbReference type="EMBL" id="MDG2949275.1"/>
    </source>
</evidence>
<dbReference type="RefSeq" id="WP_317476556.1">
    <property type="nucleotide sequence ID" value="NZ_JARQTW010000002.1"/>
</dbReference>